<evidence type="ECO:0000256" key="1">
    <source>
        <dbReference type="SAM" id="Phobius"/>
    </source>
</evidence>
<accession>A0A316YDL7</accession>
<gene>
    <name evidence="2" type="ORF">FA10DRAFT_189474</name>
</gene>
<proteinExistence type="predicted"/>
<dbReference type="Proteomes" id="UP000245768">
    <property type="component" value="Unassembled WGS sequence"/>
</dbReference>
<keyword evidence="1" id="KW-0472">Membrane</keyword>
<protein>
    <submittedName>
        <fullName evidence="2">Uncharacterized protein</fullName>
    </submittedName>
</protein>
<keyword evidence="1" id="KW-1133">Transmembrane helix</keyword>
<keyword evidence="3" id="KW-1185">Reference proteome</keyword>
<keyword evidence="1" id="KW-0812">Transmembrane</keyword>
<dbReference type="AlphaFoldDB" id="A0A316YDL7"/>
<organism evidence="2 3">
    <name type="scientific">Acaromyces ingoldii</name>
    <dbReference type="NCBI Taxonomy" id="215250"/>
    <lineage>
        <taxon>Eukaryota</taxon>
        <taxon>Fungi</taxon>
        <taxon>Dikarya</taxon>
        <taxon>Basidiomycota</taxon>
        <taxon>Ustilaginomycotina</taxon>
        <taxon>Exobasidiomycetes</taxon>
        <taxon>Exobasidiales</taxon>
        <taxon>Cryptobasidiaceae</taxon>
        <taxon>Acaromyces</taxon>
    </lineage>
</organism>
<evidence type="ECO:0000313" key="3">
    <source>
        <dbReference type="Proteomes" id="UP000245768"/>
    </source>
</evidence>
<reference evidence="2 3" key="1">
    <citation type="journal article" date="2018" name="Mol. Biol. Evol.">
        <title>Broad Genomic Sampling Reveals a Smut Pathogenic Ancestry of the Fungal Clade Ustilaginomycotina.</title>
        <authorList>
            <person name="Kijpornyongpan T."/>
            <person name="Mondo S.J."/>
            <person name="Barry K."/>
            <person name="Sandor L."/>
            <person name="Lee J."/>
            <person name="Lipzen A."/>
            <person name="Pangilinan J."/>
            <person name="LaButti K."/>
            <person name="Hainaut M."/>
            <person name="Henrissat B."/>
            <person name="Grigoriev I.V."/>
            <person name="Spatafora J.W."/>
            <person name="Aime M.C."/>
        </authorList>
    </citation>
    <scope>NUCLEOTIDE SEQUENCE [LARGE SCALE GENOMIC DNA]</scope>
    <source>
        <strain evidence="2 3">MCA 4198</strain>
    </source>
</reference>
<dbReference type="RefSeq" id="XP_025374794.1">
    <property type="nucleotide sequence ID" value="XM_025518361.1"/>
</dbReference>
<sequence length="169" mass="19531">MAHLAIFFIVVLSRVLLAIFKALMIALLLFGALSSRLFRAALNNLGGRRRYSIFSAMIDEQEEFEVEALLPMEAMSQEVGNGFRRLAKQRYITEPEDQSSSTTWSNSRAERCTHHLLRYTSINHRRASTDRMSSPSFESPMRCHPAAHLHDFHHRDMQTMTHPYNTHQL</sequence>
<dbReference type="EMBL" id="KZ819640">
    <property type="protein sequence ID" value="PWN87596.1"/>
    <property type="molecule type" value="Genomic_DNA"/>
</dbReference>
<evidence type="ECO:0000313" key="2">
    <source>
        <dbReference type="EMBL" id="PWN87596.1"/>
    </source>
</evidence>
<name>A0A316YDL7_9BASI</name>
<dbReference type="GeneID" id="37040277"/>
<feature type="transmembrane region" description="Helical" evidence="1">
    <location>
        <begin position="6"/>
        <end position="30"/>
    </location>
</feature>
<dbReference type="InParanoid" id="A0A316YDL7"/>